<dbReference type="InterPro" id="IPR019794">
    <property type="entry name" value="Peroxidases_AS"/>
</dbReference>
<sequence>MSSSSTFMSSCSTSSPLSLHFKFKFKFPSISHPSSLSTVKFGAKSLRISSSIVNCQISGKNGVRDINRRKGLLFTATLPFLLPIVEEFGAKAAESGGSNEYLVLKEEAAKVVSKGKAAGILRLAFHDAGTFEIDNNSGGMNGSIILEKAKSQVDAIQPVSWADMIAVGGAVAVSVCGGPSIPVSLGRLDSMKPDPEGKLPEESLDANGLKRCFQRKGFSTQDLVALSGAHTIGSKGFGNPTVFDNSYFKILLDKPWQSPGGMSRMIGLPSDHALVEDDECLRWIRKYADNQNLFFEDFNKAYVKLVNSGARWKSL</sequence>
<evidence type="ECO:0000259" key="9">
    <source>
        <dbReference type="PROSITE" id="PS50873"/>
    </source>
</evidence>
<dbReference type="AlphaFoldDB" id="A0A5C7HYJ0"/>
<dbReference type="Gene3D" id="1.10.420.10">
    <property type="entry name" value="Peroxidase, domain 2"/>
    <property type="match status" value="1"/>
</dbReference>
<gene>
    <name evidence="10" type="ORF">EZV62_013530</name>
</gene>
<dbReference type="GO" id="GO:0042744">
    <property type="term" value="P:hydrogen peroxide catabolic process"/>
    <property type="evidence" value="ECO:0007669"/>
    <property type="project" value="TreeGrafter"/>
</dbReference>
<dbReference type="GO" id="GO:0034599">
    <property type="term" value="P:cellular response to oxidative stress"/>
    <property type="evidence" value="ECO:0007669"/>
    <property type="project" value="InterPro"/>
</dbReference>
<dbReference type="PANTHER" id="PTHR31356">
    <property type="entry name" value="THYLAKOID LUMENAL 29 KDA PROTEIN, CHLOROPLASTIC-RELATED"/>
    <property type="match status" value="1"/>
</dbReference>
<evidence type="ECO:0000256" key="7">
    <source>
        <dbReference type="ARBA" id="ARBA00023002"/>
    </source>
</evidence>
<dbReference type="GO" id="GO:0020037">
    <property type="term" value="F:heme binding"/>
    <property type="evidence" value="ECO:0007669"/>
    <property type="project" value="InterPro"/>
</dbReference>
<comment type="cofactor">
    <cofactor evidence="1">
        <name>heme b</name>
        <dbReference type="ChEBI" id="CHEBI:60344"/>
    </cofactor>
</comment>
<comment type="caution">
    <text evidence="10">The sequence shown here is derived from an EMBL/GenBank/DDBJ whole genome shotgun (WGS) entry which is preliminary data.</text>
</comment>
<dbReference type="PROSITE" id="PS00435">
    <property type="entry name" value="PEROXIDASE_1"/>
    <property type="match status" value="1"/>
</dbReference>
<keyword evidence="8" id="KW-0408">Iron</keyword>
<dbReference type="Pfam" id="PF00141">
    <property type="entry name" value="peroxidase"/>
    <property type="match status" value="1"/>
</dbReference>
<dbReference type="InterPro" id="IPR019793">
    <property type="entry name" value="Peroxidases_heam-ligand_BS"/>
</dbReference>
<dbReference type="GO" id="GO:0016688">
    <property type="term" value="F:L-ascorbate peroxidase activity"/>
    <property type="evidence" value="ECO:0007669"/>
    <property type="project" value="UniProtKB-EC"/>
</dbReference>
<dbReference type="EMBL" id="VAHF01000005">
    <property type="protein sequence ID" value="TXG62167.1"/>
    <property type="molecule type" value="Genomic_DNA"/>
</dbReference>
<evidence type="ECO:0000313" key="11">
    <source>
        <dbReference type="Proteomes" id="UP000323000"/>
    </source>
</evidence>
<keyword evidence="4" id="KW-0575">Peroxidase</keyword>
<dbReference type="PRINTS" id="PR00458">
    <property type="entry name" value="PEROXIDASE"/>
</dbReference>
<comment type="similarity">
    <text evidence="2">Belongs to the peroxidase family. Ascorbate peroxidase subfamily.</text>
</comment>
<keyword evidence="11" id="KW-1185">Reference proteome</keyword>
<organism evidence="10 11">
    <name type="scientific">Acer yangbiense</name>
    <dbReference type="NCBI Taxonomy" id="1000413"/>
    <lineage>
        <taxon>Eukaryota</taxon>
        <taxon>Viridiplantae</taxon>
        <taxon>Streptophyta</taxon>
        <taxon>Embryophyta</taxon>
        <taxon>Tracheophyta</taxon>
        <taxon>Spermatophyta</taxon>
        <taxon>Magnoliopsida</taxon>
        <taxon>eudicotyledons</taxon>
        <taxon>Gunneridae</taxon>
        <taxon>Pentapetalae</taxon>
        <taxon>rosids</taxon>
        <taxon>malvids</taxon>
        <taxon>Sapindales</taxon>
        <taxon>Sapindaceae</taxon>
        <taxon>Hippocastanoideae</taxon>
        <taxon>Acereae</taxon>
        <taxon>Acer</taxon>
    </lineage>
</organism>
<keyword evidence="6" id="KW-0479">Metal-binding</keyword>
<evidence type="ECO:0000256" key="5">
    <source>
        <dbReference type="ARBA" id="ARBA00022617"/>
    </source>
</evidence>
<dbReference type="Gene3D" id="1.10.520.10">
    <property type="match status" value="1"/>
</dbReference>
<dbReference type="InterPro" id="IPR010255">
    <property type="entry name" value="Haem_peroxidase_sf"/>
</dbReference>
<accession>A0A5C7HYJ0</accession>
<dbReference type="GO" id="GO:0046872">
    <property type="term" value="F:metal ion binding"/>
    <property type="evidence" value="ECO:0007669"/>
    <property type="project" value="UniProtKB-KW"/>
</dbReference>
<evidence type="ECO:0000256" key="4">
    <source>
        <dbReference type="ARBA" id="ARBA00022559"/>
    </source>
</evidence>
<dbReference type="InterPro" id="IPR044831">
    <property type="entry name" value="Ccp1-like"/>
</dbReference>
<evidence type="ECO:0000256" key="3">
    <source>
        <dbReference type="ARBA" id="ARBA00012940"/>
    </source>
</evidence>
<evidence type="ECO:0000256" key="1">
    <source>
        <dbReference type="ARBA" id="ARBA00001970"/>
    </source>
</evidence>
<name>A0A5C7HYJ0_9ROSI</name>
<dbReference type="PROSITE" id="PS50873">
    <property type="entry name" value="PEROXIDASE_4"/>
    <property type="match status" value="1"/>
</dbReference>
<dbReference type="InterPro" id="IPR002016">
    <property type="entry name" value="Haem_peroxidase"/>
</dbReference>
<keyword evidence="5" id="KW-0349">Heme</keyword>
<evidence type="ECO:0000256" key="6">
    <source>
        <dbReference type="ARBA" id="ARBA00022723"/>
    </source>
</evidence>
<dbReference type="InterPro" id="IPR002207">
    <property type="entry name" value="Peroxidase_I"/>
</dbReference>
<dbReference type="PANTHER" id="PTHR31356:SF8">
    <property type="entry name" value="L-ASCORBATE PEROXIDASE 6-RELATED"/>
    <property type="match status" value="1"/>
</dbReference>
<proteinExistence type="inferred from homology"/>
<evidence type="ECO:0000313" key="10">
    <source>
        <dbReference type="EMBL" id="TXG62167.1"/>
    </source>
</evidence>
<dbReference type="Proteomes" id="UP000323000">
    <property type="component" value="Chromosome 5"/>
</dbReference>
<keyword evidence="7" id="KW-0560">Oxidoreductase</keyword>
<dbReference type="SUPFAM" id="SSF48113">
    <property type="entry name" value="Heme-dependent peroxidases"/>
    <property type="match status" value="1"/>
</dbReference>
<dbReference type="PRINTS" id="PR00459">
    <property type="entry name" value="ASPEROXIDASE"/>
</dbReference>
<dbReference type="GO" id="GO:0000302">
    <property type="term" value="P:response to reactive oxygen species"/>
    <property type="evidence" value="ECO:0007669"/>
    <property type="project" value="TreeGrafter"/>
</dbReference>
<dbReference type="PROSITE" id="PS00436">
    <property type="entry name" value="PEROXIDASE_2"/>
    <property type="match status" value="1"/>
</dbReference>
<evidence type="ECO:0000256" key="2">
    <source>
        <dbReference type="ARBA" id="ARBA00006873"/>
    </source>
</evidence>
<dbReference type="EC" id="1.11.1.11" evidence="3"/>
<reference evidence="11" key="1">
    <citation type="journal article" date="2019" name="Gigascience">
        <title>De novo genome assembly of the endangered Acer yangbiense, a plant species with extremely small populations endemic to Yunnan Province, China.</title>
        <authorList>
            <person name="Yang J."/>
            <person name="Wariss H.M."/>
            <person name="Tao L."/>
            <person name="Zhang R."/>
            <person name="Yun Q."/>
            <person name="Hollingsworth P."/>
            <person name="Dao Z."/>
            <person name="Luo G."/>
            <person name="Guo H."/>
            <person name="Ma Y."/>
            <person name="Sun W."/>
        </authorList>
    </citation>
    <scope>NUCLEOTIDE SEQUENCE [LARGE SCALE GENOMIC DNA]</scope>
    <source>
        <strain evidence="11">cv. Malutang</strain>
    </source>
</reference>
<feature type="domain" description="Plant heme peroxidase family profile" evidence="9">
    <location>
        <begin position="73"/>
        <end position="315"/>
    </location>
</feature>
<dbReference type="FunFam" id="1.10.420.10:FF:000011">
    <property type="entry name" value="Adenylate/guanylate cyclase"/>
    <property type="match status" value="1"/>
</dbReference>
<dbReference type="OrthoDB" id="2859658at2759"/>
<protein>
    <recommendedName>
        <fullName evidence="3">L-ascorbate peroxidase</fullName>
        <ecNumber evidence="3">1.11.1.11</ecNumber>
    </recommendedName>
</protein>
<evidence type="ECO:0000256" key="8">
    <source>
        <dbReference type="ARBA" id="ARBA00023004"/>
    </source>
</evidence>